<organism evidence="1 2">
    <name type="scientific">Floridaenema evergladense BLCC-F167</name>
    <dbReference type="NCBI Taxonomy" id="3153639"/>
    <lineage>
        <taxon>Bacteria</taxon>
        <taxon>Bacillati</taxon>
        <taxon>Cyanobacteriota</taxon>
        <taxon>Cyanophyceae</taxon>
        <taxon>Oscillatoriophycideae</taxon>
        <taxon>Aerosakkonematales</taxon>
        <taxon>Aerosakkonemataceae</taxon>
        <taxon>Floridanema</taxon>
        <taxon>Floridanema evergladense</taxon>
    </lineage>
</organism>
<dbReference type="EMBL" id="JBHFNT010000041">
    <property type="protein sequence ID" value="MFB2833623.1"/>
    <property type="molecule type" value="Genomic_DNA"/>
</dbReference>
<sequence>MAEITRLSEWPFDKDEFVTLWWLRSPWRESTHRQWRTTAVFKRESGEFREVDFPWGLIPWLRLGQVFQDGQPIWNETTGKIFNLVIPASSSAILSKAADIPLIANHVLEGESNLAEYCIKFQTQKGITLVLPVLECIRAFLVPNKTLAFGLLEPNYFERVITRYEIIDRKLFLDFSQDIAKKVLSKPFAFFVARLLYDSSFRGAWDRVYRDRLNQASQLNWNTSIPLVTNLPNFTSTWHVRGLLTGQILLVQQILEVAPARSLPFSELEFTHPGIKKREYVEKPVIKRQRKPKKAVEENLIETEASPPITSNPARNLPRLRSSIIEKQKLKITQTGATSITVTKPTANIFNAANHQNLEVLLKSQTVNVSDVGMGGNNPAAEFTLRSPMDIFVATDDGLGEFAQAIRFLDETHYDISVSWEVRELAKEIPFAKIVDRTRKFALVNLESSGLPSCWILEFGRPDNFSISTLLFSLSTQNVNMEHEDILDRLLIQALTPSGGWQRNVLEKLQGEISGFVFALTKHTSKSTEDWGERLYKKAKEIMNL</sequence>
<dbReference type="RefSeq" id="WP_413276079.1">
    <property type="nucleotide sequence ID" value="NZ_JBHFNT010000041.1"/>
</dbReference>
<gene>
    <name evidence="1" type="ORF">ACE1CA_03725</name>
</gene>
<comment type="caution">
    <text evidence="1">The sequence shown here is derived from an EMBL/GenBank/DDBJ whole genome shotgun (WGS) entry which is preliminary data.</text>
</comment>
<reference evidence="1 2" key="1">
    <citation type="submission" date="2024-09" db="EMBL/GenBank/DDBJ databases">
        <title>Floridaenema gen nov. (Aerosakkonemataceae, Aerosakkonematales ord. nov., Cyanobacteria) from benthic tropical and subtropical fresh waters, with the description of four new species.</title>
        <authorList>
            <person name="Moretto J.A."/>
            <person name="Berthold D.E."/>
            <person name="Lefler F.W."/>
            <person name="Huang I.-S."/>
            <person name="Laughinghouse H. IV."/>
        </authorList>
    </citation>
    <scope>NUCLEOTIDE SEQUENCE [LARGE SCALE GENOMIC DNA]</scope>
    <source>
        <strain evidence="1 2">BLCC-F167</strain>
    </source>
</reference>
<evidence type="ECO:0000313" key="1">
    <source>
        <dbReference type="EMBL" id="MFB2833623.1"/>
    </source>
</evidence>
<evidence type="ECO:0000313" key="2">
    <source>
        <dbReference type="Proteomes" id="UP001576780"/>
    </source>
</evidence>
<keyword evidence="2" id="KW-1185">Reference proteome</keyword>
<protein>
    <submittedName>
        <fullName evidence="1">Uncharacterized protein</fullName>
    </submittedName>
</protein>
<dbReference type="Proteomes" id="UP001576780">
    <property type="component" value="Unassembled WGS sequence"/>
</dbReference>
<name>A0ABV4WEX1_9CYAN</name>
<proteinExistence type="predicted"/>
<accession>A0ABV4WEX1</accession>